<protein>
    <recommendedName>
        <fullName evidence="4">Tetratricopeptide repeat protein</fullName>
    </recommendedName>
</protein>
<sequence length="323" mass="35249">MGLTIVVTVVLGLVQLAIAVPLLLILWLKRQLYRPPPLPLWARVAEVDDRLVLHLAAAIEGLSPGTMGQIAVAQAQAGDMETARALLARAETRLQRLSRTPRLLRWDDSLIPECERKRLSDAQQRFASVLLGQEQPPPVRLDPTALSWVREPVTFGGASRPPDPIRVLVAKGQFHTALDLARALPRDALDGQPAKSMAVVAVGQHEAGDTQGAAATLVEAVAVARRFSNIWPVGDDSGYRERALTYLAVLQVYIGDLKGARRTIAIIYDQDSADHACSEVALILAGQGERRAALELLWQIANKEQKAHACMRLAEIYRPAGKF</sequence>
<proteinExistence type="predicted"/>
<dbReference type="RefSeq" id="WP_139083869.1">
    <property type="nucleotide sequence ID" value="NZ_VDFV01000080.1"/>
</dbReference>
<evidence type="ECO:0000313" key="2">
    <source>
        <dbReference type="EMBL" id="TNC60463.1"/>
    </source>
</evidence>
<evidence type="ECO:0000256" key="1">
    <source>
        <dbReference type="SAM" id="Phobius"/>
    </source>
</evidence>
<keyword evidence="3" id="KW-1185">Reference proteome</keyword>
<keyword evidence="1" id="KW-0472">Membrane</keyword>
<dbReference type="InterPro" id="IPR011990">
    <property type="entry name" value="TPR-like_helical_dom_sf"/>
</dbReference>
<name>A0A5C4N863_9RHOB</name>
<feature type="transmembrane region" description="Helical" evidence="1">
    <location>
        <begin position="6"/>
        <end position="28"/>
    </location>
</feature>
<dbReference type="EMBL" id="VDFV01000080">
    <property type="protein sequence ID" value="TNC60463.1"/>
    <property type="molecule type" value="Genomic_DNA"/>
</dbReference>
<keyword evidence="1" id="KW-1133">Transmembrane helix</keyword>
<comment type="caution">
    <text evidence="2">The sequence shown here is derived from an EMBL/GenBank/DDBJ whole genome shotgun (WGS) entry which is preliminary data.</text>
</comment>
<dbReference type="Proteomes" id="UP000305709">
    <property type="component" value="Unassembled WGS sequence"/>
</dbReference>
<organism evidence="2 3">
    <name type="scientific">Rubellimicrobium roseum</name>
    <dbReference type="NCBI Taxonomy" id="687525"/>
    <lineage>
        <taxon>Bacteria</taxon>
        <taxon>Pseudomonadati</taxon>
        <taxon>Pseudomonadota</taxon>
        <taxon>Alphaproteobacteria</taxon>
        <taxon>Rhodobacterales</taxon>
        <taxon>Roseobacteraceae</taxon>
        <taxon>Rubellimicrobium</taxon>
    </lineage>
</organism>
<reference evidence="2 3" key="1">
    <citation type="submission" date="2019-06" db="EMBL/GenBank/DDBJ databases">
        <authorList>
            <person name="Jiang L."/>
        </authorList>
    </citation>
    <scope>NUCLEOTIDE SEQUENCE [LARGE SCALE GENOMIC DNA]</scope>
    <source>
        <strain evidence="2 3">YIM 48858</strain>
    </source>
</reference>
<dbReference type="Gene3D" id="1.25.40.10">
    <property type="entry name" value="Tetratricopeptide repeat domain"/>
    <property type="match status" value="1"/>
</dbReference>
<evidence type="ECO:0000313" key="3">
    <source>
        <dbReference type="Proteomes" id="UP000305709"/>
    </source>
</evidence>
<dbReference type="AlphaFoldDB" id="A0A5C4N863"/>
<keyword evidence="1" id="KW-0812">Transmembrane</keyword>
<evidence type="ECO:0008006" key="4">
    <source>
        <dbReference type="Google" id="ProtNLM"/>
    </source>
</evidence>
<accession>A0A5C4N863</accession>
<gene>
    <name evidence="2" type="ORF">FHG71_22070</name>
</gene>